<feature type="non-terminal residue" evidence="5">
    <location>
        <position position="565"/>
    </location>
</feature>
<feature type="compositionally biased region" description="Basic and acidic residues" evidence="2">
    <location>
        <begin position="493"/>
        <end position="504"/>
    </location>
</feature>
<feature type="region of interest" description="Disordered" evidence="2">
    <location>
        <begin position="268"/>
        <end position="363"/>
    </location>
</feature>
<feature type="compositionally biased region" description="Basic and acidic residues" evidence="2">
    <location>
        <begin position="520"/>
        <end position="532"/>
    </location>
</feature>
<dbReference type="EMBL" id="JTDY01000081">
    <property type="protein sequence ID" value="KOB78986.1"/>
    <property type="molecule type" value="Genomic_DNA"/>
</dbReference>
<proteinExistence type="predicted"/>
<dbReference type="SUPFAM" id="SSF74924">
    <property type="entry name" value="Cap-Gly domain"/>
    <property type="match status" value="1"/>
</dbReference>
<dbReference type="STRING" id="104452.A0A0L7LUT9"/>
<keyword evidence="1" id="KW-0175">Coiled coil</keyword>
<dbReference type="InterPro" id="IPR036859">
    <property type="entry name" value="CAP-Gly_dom_sf"/>
</dbReference>
<dbReference type="Gene3D" id="2.30.30.190">
    <property type="entry name" value="CAP Gly-rich-like domain"/>
    <property type="match status" value="1"/>
</dbReference>
<organism evidence="5 6">
    <name type="scientific">Operophtera brumata</name>
    <name type="common">Winter moth</name>
    <name type="synonym">Phalaena brumata</name>
    <dbReference type="NCBI Taxonomy" id="104452"/>
    <lineage>
        <taxon>Eukaryota</taxon>
        <taxon>Metazoa</taxon>
        <taxon>Ecdysozoa</taxon>
        <taxon>Arthropoda</taxon>
        <taxon>Hexapoda</taxon>
        <taxon>Insecta</taxon>
        <taxon>Pterygota</taxon>
        <taxon>Neoptera</taxon>
        <taxon>Endopterygota</taxon>
        <taxon>Lepidoptera</taxon>
        <taxon>Glossata</taxon>
        <taxon>Ditrysia</taxon>
        <taxon>Geometroidea</taxon>
        <taxon>Geometridae</taxon>
        <taxon>Larentiinae</taxon>
        <taxon>Operophtera</taxon>
    </lineage>
</organism>
<evidence type="ECO:0000313" key="5">
    <source>
        <dbReference type="EMBL" id="KOB78986.1"/>
    </source>
</evidence>
<dbReference type="InterPro" id="IPR022164">
    <property type="entry name" value="Kinesin-like"/>
</dbReference>
<accession>A0A0L7LUT9</accession>
<protein>
    <submittedName>
        <fullName evidence="5">Kinesin-like protein KIF13A</fullName>
    </submittedName>
</protein>
<sequence length="565" mass="62488">DDLTTHPSGEEVTVAGLNSILPKEHGNKFYELQILHHHDKDVSAVASWDSSIHDSQYLNRITEANERVYLILKTTVRLSHPAPMDLILRKRLGLNIYKRQSFTDRIRKKIVRADQLTQTGVTYEVVSNIPKASEELEEREKKYTRGVSAVESILTLDRLRQSVAVKELEQARGQPITMRKTASVPNFSQVPCPRSVIPKVDDRSRTERFKCGVSRWVNLANLCVVATRPQLSQALENAAKNGSNIMRLDSSFESLAGLASVRSGSVADLADDTPRRPLHRHSYAAPAHNDPEIVTPTKPFGLASPASGKIGLRMTTLHEEPGRRNDDDSHSEPESAPTDDMSTPRSNRTRSRGTARGFLPTSKTLDSLHELACERVPNKNSPSISSSGYDFDKAMDYTHITRTKHSMAGLRNEITELRNDINDLKNEIVESKNELDDTTYEKTKTPITPGAKRINPFLRDCEEVSKGTEQLVDPLGAIPIESVMTVSSQSNKSEIHHVNGDSSHEGYIGDVDGESVSSEHSSHSAERSREASSLRLSSSTGVVAYVGPTHFAHGLWVGVELDAPT</sequence>
<dbReference type="Pfam" id="PF12473">
    <property type="entry name" value="DUF3694"/>
    <property type="match status" value="1"/>
</dbReference>
<evidence type="ECO:0000259" key="3">
    <source>
        <dbReference type="Pfam" id="PF01302"/>
    </source>
</evidence>
<feature type="coiled-coil region" evidence="1">
    <location>
        <begin position="400"/>
        <end position="441"/>
    </location>
</feature>
<feature type="region of interest" description="Disordered" evidence="2">
    <location>
        <begin position="489"/>
        <end position="533"/>
    </location>
</feature>
<feature type="domain" description="CAP-Gly" evidence="3">
    <location>
        <begin position="538"/>
        <end position="564"/>
    </location>
</feature>
<dbReference type="InterPro" id="IPR000938">
    <property type="entry name" value="CAP-Gly_domain"/>
</dbReference>
<dbReference type="AlphaFoldDB" id="A0A0L7LUT9"/>
<keyword evidence="6" id="KW-1185">Reference proteome</keyword>
<evidence type="ECO:0000256" key="2">
    <source>
        <dbReference type="SAM" id="MobiDB-lite"/>
    </source>
</evidence>
<feature type="non-terminal residue" evidence="5">
    <location>
        <position position="1"/>
    </location>
</feature>
<dbReference type="Pfam" id="PF01302">
    <property type="entry name" value="CAP_GLY"/>
    <property type="match status" value="1"/>
</dbReference>
<dbReference type="Proteomes" id="UP000037510">
    <property type="component" value="Unassembled WGS sequence"/>
</dbReference>
<comment type="caution">
    <text evidence="5">The sequence shown here is derived from an EMBL/GenBank/DDBJ whole genome shotgun (WGS) entry which is preliminary data.</text>
</comment>
<name>A0A0L7LUT9_OPEBR</name>
<evidence type="ECO:0000256" key="1">
    <source>
        <dbReference type="SAM" id="Coils"/>
    </source>
</evidence>
<feature type="compositionally biased region" description="Basic and acidic residues" evidence="2">
    <location>
        <begin position="316"/>
        <end position="333"/>
    </location>
</feature>
<gene>
    <name evidence="5" type="ORF">OBRU01_01364</name>
</gene>
<evidence type="ECO:0000313" key="6">
    <source>
        <dbReference type="Proteomes" id="UP000037510"/>
    </source>
</evidence>
<reference evidence="5 6" key="1">
    <citation type="journal article" date="2015" name="Genome Biol. Evol.">
        <title>The genome of winter moth (Operophtera brumata) provides a genomic perspective on sexual dimorphism and phenology.</title>
        <authorList>
            <person name="Derks M.F."/>
            <person name="Smit S."/>
            <person name="Salis L."/>
            <person name="Schijlen E."/>
            <person name="Bossers A."/>
            <person name="Mateman C."/>
            <person name="Pijl A.S."/>
            <person name="de Ridder D."/>
            <person name="Groenen M.A."/>
            <person name="Visser M.E."/>
            <person name="Megens H.J."/>
        </authorList>
    </citation>
    <scope>NUCLEOTIDE SEQUENCE [LARGE SCALE GENOMIC DNA]</scope>
    <source>
        <strain evidence="5">WM2013NL</strain>
        <tissue evidence="5">Head and thorax</tissue>
    </source>
</reference>
<evidence type="ECO:0000259" key="4">
    <source>
        <dbReference type="Pfam" id="PF12473"/>
    </source>
</evidence>
<feature type="domain" description="Kinesin-like" evidence="4">
    <location>
        <begin position="39"/>
        <end position="100"/>
    </location>
</feature>